<protein>
    <submittedName>
        <fullName evidence="2">Uncharacterized protein</fullName>
    </submittedName>
</protein>
<accession>A0A061S3Z0</accession>
<dbReference type="AlphaFoldDB" id="A0A061S3Z0"/>
<organism evidence="2">
    <name type="scientific">Tetraselmis sp. GSL018</name>
    <dbReference type="NCBI Taxonomy" id="582737"/>
    <lineage>
        <taxon>Eukaryota</taxon>
        <taxon>Viridiplantae</taxon>
        <taxon>Chlorophyta</taxon>
        <taxon>core chlorophytes</taxon>
        <taxon>Chlorodendrophyceae</taxon>
        <taxon>Chlorodendrales</taxon>
        <taxon>Chlorodendraceae</taxon>
        <taxon>Tetraselmis</taxon>
    </lineage>
</organism>
<feature type="non-terminal residue" evidence="2">
    <location>
        <position position="110"/>
    </location>
</feature>
<dbReference type="EMBL" id="GBEZ01007785">
    <property type="protein sequence ID" value="JAC77704.1"/>
    <property type="molecule type" value="Transcribed_RNA"/>
</dbReference>
<evidence type="ECO:0000256" key="1">
    <source>
        <dbReference type="SAM" id="MobiDB-lite"/>
    </source>
</evidence>
<name>A0A061S3Z0_9CHLO</name>
<proteinExistence type="predicted"/>
<reference evidence="2" key="1">
    <citation type="submission" date="2014-05" db="EMBL/GenBank/DDBJ databases">
        <title>The transcriptome of the halophilic microalga Tetraselmis sp. GSL018 isolated from the Great Salt Lake, Utah.</title>
        <authorList>
            <person name="Jinkerson R.E."/>
            <person name="D'Adamo S."/>
            <person name="Posewitz M.C."/>
        </authorList>
    </citation>
    <scope>NUCLEOTIDE SEQUENCE</scope>
    <source>
        <strain evidence="2">GSL018</strain>
    </source>
</reference>
<evidence type="ECO:0000313" key="2">
    <source>
        <dbReference type="EMBL" id="JAC77704.1"/>
    </source>
</evidence>
<gene>
    <name evidence="2" type="ORF">TSPGSL018_17001</name>
</gene>
<feature type="compositionally biased region" description="Basic and acidic residues" evidence="1">
    <location>
        <begin position="8"/>
        <end position="23"/>
    </location>
</feature>
<sequence length="110" mass="12347">MTLSGETKAFRTGRETKSRHGDNLRAMYPHYSSSPQSEKTKRNGRRRSRLSEALSNPSPHPAMRSWSIPAERMYSGTSAYREAAEEADLAWLPPRDTPTISQLLQGAEPT</sequence>
<feature type="region of interest" description="Disordered" evidence="1">
    <location>
        <begin position="1"/>
        <end position="64"/>
    </location>
</feature>